<keyword evidence="7" id="KW-0653">Protein transport</keyword>
<accession>A0A140IE90</accession>
<dbReference type="InterPro" id="IPR049371">
    <property type="entry name" value="GspD-like_N0"/>
</dbReference>
<evidence type="ECO:0000256" key="3">
    <source>
        <dbReference type="ARBA" id="ARBA00022448"/>
    </source>
</evidence>
<dbReference type="PANTHER" id="PTHR30332:SF24">
    <property type="entry name" value="SECRETIN GSPD-RELATED"/>
    <property type="match status" value="1"/>
</dbReference>
<sequence length="711" mass="73642">MLAGALLTLGAAHANVEPERVELNFANAEITSVIKAVGQITGHNFIIDPRVEGSLNIVTNTPVPRALTYDILLSALRLQGYTVVESGGVARVVPEADAKLHGVPVATGSTAPRGTGLVTQVFTLQHESAPGLVAAIRPLVSPNNTVSALPSSNALVVTDYADNLARIAQIVSSIDVPQGDVLVIPLQHAAARDLAETVMRLLGNGTRGAADPLLEVTVVPDTHSNSLLVRAGSPSRLAAVRQIVASIDRPGAGGNIRVVYLRNAEATRVAETLRAILATEASNTPPAGNALAGMALTAPTPGTVPPPTSSRSGEGGGEAPSAAPAPFANAQPANALSAGSLIQADAASNALIITAPDAIYNNLRNVIEQLDRRRAQVYVEALVAEITAERAAEWGLQWAAASNRGSTSVIGLTGFGSGSNNLQTLVTNAAAGKPSLPGNGINIGLGTGSVTLPGIGTVPSLAVLARFLESDSKINILSTPNLVTLDNEEAKIVIGRNLPFVTGQFTNTGGSGGAVNPFQTIERRDVGLTLRVRPQVSEGGVVKLAIYHEASSVVGGVDSANGPITNKRSIESTVLVDDGAIIALGGLIEDSYSADEEKVPLLGDIPVAGNLFKYNGRKRTKTNLVIFLRPVVLRDADSYAGLTASRYDYVIGQQQRMAGTLLRGEPTPAELPAFGTSPPAVPRTRELPAEWLAGTPVDNQPPAPLEERGWQ</sequence>
<evidence type="ECO:0000256" key="1">
    <source>
        <dbReference type="ARBA" id="ARBA00004442"/>
    </source>
</evidence>
<dbReference type="GO" id="GO:0015627">
    <property type="term" value="C:type II protein secretion system complex"/>
    <property type="evidence" value="ECO:0007669"/>
    <property type="project" value="InterPro"/>
</dbReference>
<protein>
    <submittedName>
        <fullName evidence="15">Type II secretion system protein GspD</fullName>
    </submittedName>
</protein>
<feature type="region of interest" description="Disordered" evidence="11">
    <location>
        <begin position="689"/>
        <end position="711"/>
    </location>
</feature>
<feature type="domain" description="NolW-like" evidence="13">
    <location>
        <begin position="182"/>
        <end position="252"/>
    </location>
</feature>
<dbReference type="Pfam" id="PF00263">
    <property type="entry name" value="Secretin"/>
    <property type="match status" value="1"/>
</dbReference>
<dbReference type="PRINTS" id="PR00811">
    <property type="entry name" value="BCTERIALGSPD"/>
</dbReference>
<evidence type="ECO:0000313" key="15">
    <source>
        <dbReference type="EMBL" id="AMO36065.1"/>
    </source>
</evidence>
<dbReference type="InterPro" id="IPR004846">
    <property type="entry name" value="T2SS/T3SS_dom"/>
</dbReference>
<keyword evidence="8" id="KW-0472">Membrane</keyword>
<dbReference type="Gene3D" id="3.30.1370.120">
    <property type="match status" value="3"/>
</dbReference>
<comment type="similarity">
    <text evidence="2">Belongs to the bacterial secretin family. GSP D subfamily.</text>
</comment>
<keyword evidence="4" id="KW-1134">Transmembrane beta strand</keyword>
<evidence type="ECO:0000256" key="9">
    <source>
        <dbReference type="ARBA" id="ARBA00023237"/>
    </source>
</evidence>
<feature type="compositionally biased region" description="Low complexity" evidence="11">
    <location>
        <begin position="319"/>
        <end position="328"/>
    </location>
</feature>
<dbReference type="InterPro" id="IPR005644">
    <property type="entry name" value="NolW-like"/>
</dbReference>
<dbReference type="InterPro" id="IPR038591">
    <property type="entry name" value="NolW-like_sf"/>
</dbReference>
<gene>
    <name evidence="15" type="ORF">AC731_003395</name>
</gene>
<keyword evidence="9" id="KW-0998">Cell outer membrane</keyword>
<comment type="subcellular location">
    <subcellularLocation>
        <location evidence="1 10">Cell outer membrane</location>
    </subcellularLocation>
</comment>
<dbReference type="AlphaFoldDB" id="A0A140IE90"/>
<evidence type="ECO:0000256" key="2">
    <source>
        <dbReference type="ARBA" id="ARBA00006980"/>
    </source>
</evidence>
<feature type="domain" description="NolW-like" evidence="13">
    <location>
        <begin position="257"/>
        <end position="376"/>
    </location>
</feature>
<dbReference type="KEGG" id="thu:AC731_003395"/>
<dbReference type="GO" id="GO:0009279">
    <property type="term" value="C:cell outer membrane"/>
    <property type="evidence" value="ECO:0007669"/>
    <property type="project" value="UniProtKB-SubCell"/>
</dbReference>
<evidence type="ECO:0000259" key="14">
    <source>
        <dbReference type="Pfam" id="PF21305"/>
    </source>
</evidence>
<evidence type="ECO:0000256" key="7">
    <source>
        <dbReference type="ARBA" id="ARBA00022927"/>
    </source>
</evidence>
<feature type="domain" description="NolW-like" evidence="13">
    <location>
        <begin position="119"/>
        <end position="178"/>
    </location>
</feature>
<evidence type="ECO:0000259" key="13">
    <source>
        <dbReference type="Pfam" id="PF03958"/>
    </source>
</evidence>
<evidence type="ECO:0000259" key="12">
    <source>
        <dbReference type="Pfam" id="PF00263"/>
    </source>
</evidence>
<dbReference type="STRING" id="1134435.AC731_003395"/>
<evidence type="ECO:0000256" key="5">
    <source>
        <dbReference type="ARBA" id="ARBA00022692"/>
    </source>
</evidence>
<evidence type="ECO:0000256" key="11">
    <source>
        <dbReference type="SAM" id="MobiDB-lite"/>
    </source>
</evidence>
<dbReference type="GO" id="GO:0015628">
    <property type="term" value="P:protein secretion by the type II secretion system"/>
    <property type="evidence" value="ECO:0007669"/>
    <property type="project" value="InterPro"/>
</dbReference>
<feature type="region of interest" description="Disordered" evidence="11">
    <location>
        <begin position="295"/>
        <end position="328"/>
    </location>
</feature>
<keyword evidence="5" id="KW-0812">Transmembrane</keyword>
<evidence type="ECO:0000313" key="16">
    <source>
        <dbReference type="Proteomes" id="UP000036902"/>
    </source>
</evidence>
<dbReference type="Proteomes" id="UP000036902">
    <property type="component" value="Chromosome"/>
</dbReference>
<reference evidence="16" key="1">
    <citation type="submission" date="2016-03" db="EMBL/GenBank/DDBJ databases">
        <authorList>
            <person name="Ma C."/>
            <person name="Zhou S."/>
            <person name="Yang G."/>
        </authorList>
    </citation>
    <scope>NUCLEOTIDE SEQUENCE [LARGE SCALE GENOMIC DNA]</scope>
    <source>
        <strain evidence="16">SgZ-1</strain>
    </source>
</reference>
<evidence type="ECO:0000256" key="8">
    <source>
        <dbReference type="ARBA" id="ARBA00023136"/>
    </source>
</evidence>
<dbReference type="PANTHER" id="PTHR30332">
    <property type="entry name" value="PROBABLE GENERAL SECRETION PATHWAY PROTEIN D"/>
    <property type="match status" value="1"/>
</dbReference>
<evidence type="ECO:0000256" key="4">
    <source>
        <dbReference type="ARBA" id="ARBA00022452"/>
    </source>
</evidence>
<evidence type="ECO:0000256" key="6">
    <source>
        <dbReference type="ARBA" id="ARBA00022729"/>
    </source>
</evidence>
<dbReference type="InterPro" id="IPR001775">
    <property type="entry name" value="GspD/PilQ"/>
</dbReference>
<name>A0A140IE90_9RHOO</name>
<keyword evidence="3 10" id="KW-0813">Transport</keyword>
<dbReference type="InterPro" id="IPR013356">
    <property type="entry name" value="T2SS_GspD"/>
</dbReference>
<dbReference type="NCBIfam" id="TIGR02517">
    <property type="entry name" value="type_II_gspD"/>
    <property type="match status" value="1"/>
</dbReference>
<keyword evidence="6" id="KW-0732">Signal</keyword>
<dbReference type="PRINTS" id="PR01032">
    <property type="entry name" value="PHAGEIV"/>
</dbReference>
<dbReference type="Pfam" id="PF03958">
    <property type="entry name" value="Secretin_N"/>
    <property type="match status" value="3"/>
</dbReference>
<feature type="domain" description="GspD-like N0" evidence="14">
    <location>
        <begin position="23"/>
        <end position="92"/>
    </location>
</feature>
<organism evidence="15 16">
    <name type="scientific">Thauera humireducens</name>
    <dbReference type="NCBI Taxonomy" id="1134435"/>
    <lineage>
        <taxon>Bacteria</taxon>
        <taxon>Pseudomonadati</taxon>
        <taxon>Pseudomonadota</taxon>
        <taxon>Betaproteobacteria</taxon>
        <taxon>Rhodocyclales</taxon>
        <taxon>Zoogloeaceae</taxon>
        <taxon>Thauera</taxon>
    </lineage>
</organism>
<proteinExistence type="inferred from homology"/>
<dbReference type="InterPro" id="IPR050810">
    <property type="entry name" value="Bact_Secretion_Sys_Channel"/>
</dbReference>
<dbReference type="EMBL" id="CP014646">
    <property type="protein sequence ID" value="AMO36065.1"/>
    <property type="molecule type" value="Genomic_DNA"/>
</dbReference>
<feature type="domain" description="Type II/III secretion system secretin-like" evidence="12">
    <location>
        <begin position="468"/>
        <end position="633"/>
    </location>
</feature>
<keyword evidence="16" id="KW-1185">Reference proteome</keyword>
<evidence type="ECO:0000256" key="10">
    <source>
        <dbReference type="RuleBase" id="RU004004"/>
    </source>
</evidence>
<dbReference type="Pfam" id="PF21305">
    <property type="entry name" value="type_II_gspD_N0"/>
    <property type="match status" value="1"/>
</dbReference>